<gene>
    <name evidence="1" type="ORF">WN51_07476</name>
</gene>
<evidence type="ECO:0000313" key="2">
    <source>
        <dbReference type="Proteomes" id="UP000053105"/>
    </source>
</evidence>
<dbReference type="AlphaFoldDB" id="A0A0M9A755"/>
<sequence length="59" mass="6867">MAISSRTKCTSSNEALVSYEKFAFHPHTQKEKQTQLPFWSTYYNSIMNDDEFGQKSDVL</sequence>
<protein>
    <submittedName>
        <fullName evidence="1">Uncharacterized protein</fullName>
    </submittedName>
</protein>
<dbReference type="Proteomes" id="UP000053105">
    <property type="component" value="Unassembled WGS sequence"/>
</dbReference>
<accession>A0A0M9A755</accession>
<evidence type="ECO:0000313" key="1">
    <source>
        <dbReference type="EMBL" id="KOX78615.1"/>
    </source>
</evidence>
<reference evidence="1 2" key="1">
    <citation type="submission" date="2015-07" db="EMBL/GenBank/DDBJ databases">
        <title>The genome of Melipona quadrifasciata.</title>
        <authorList>
            <person name="Pan H."/>
            <person name="Kapheim K."/>
        </authorList>
    </citation>
    <scope>NUCLEOTIDE SEQUENCE [LARGE SCALE GENOMIC DNA]</scope>
    <source>
        <strain evidence="1">0111107301</strain>
        <tissue evidence="1">Whole body</tissue>
    </source>
</reference>
<name>A0A0M9A755_9HYME</name>
<organism evidence="1 2">
    <name type="scientific">Melipona quadrifasciata</name>
    <dbReference type="NCBI Taxonomy" id="166423"/>
    <lineage>
        <taxon>Eukaryota</taxon>
        <taxon>Metazoa</taxon>
        <taxon>Ecdysozoa</taxon>
        <taxon>Arthropoda</taxon>
        <taxon>Hexapoda</taxon>
        <taxon>Insecta</taxon>
        <taxon>Pterygota</taxon>
        <taxon>Neoptera</taxon>
        <taxon>Endopterygota</taxon>
        <taxon>Hymenoptera</taxon>
        <taxon>Apocrita</taxon>
        <taxon>Aculeata</taxon>
        <taxon>Apoidea</taxon>
        <taxon>Anthophila</taxon>
        <taxon>Apidae</taxon>
        <taxon>Melipona</taxon>
    </lineage>
</organism>
<dbReference type="EMBL" id="KQ435720">
    <property type="protein sequence ID" value="KOX78615.1"/>
    <property type="molecule type" value="Genomic_DNA"/>
</dbReference>
<proteinExistence type="predicted"/>
<keyword evidence="2" id="KW-1185">Reference proteome</keyword>